<feature type="coiled-coil region" evidence="2">
    <location>
        <begin position="63"/>
        <end position="121"/>
    </location>
</feature>
<evidence type="ECO:0000259" key="3">
    <source>
        <dbReference type="PROSITE" id="PS51756"/>
    </source>
</evidence>
<organism evidence="4 5">
    <name type="scientific">Listeria monocytogenes</name>
    <dbReference type="NCBI Taxonomy" id="1639"/>
    <lineage>
        <taxon>Bacteria</taxon>
        <taxon>Bacillati</taxon>
        <taxon>Bacillota</taxon>
        <taxon>Bacilli</taxon>
        <taxon>Bacillales</taxon>
        <taxon>Listeriaceae</taxon>
        <taxon>Listeria</taxon>
    </lineage>
</organism>
<evidence type="ECO:0000313" key="5">
    <source>
        <dbReference type="Proteomes" id="UP000335978"/>
    </source>
</evidence>
<evidence type="ECO:0000256" key="2">
    <source>
        <dbReference type="SAM" id="Coils"/>
    </source>
</evidence>
<reference evidence="4 5" key="1">
    <citation type="submission" date="2019-10" db="EMBL/GenBank/DDBJ databases">
        <authorList>
            <consortium name="GenomeTrakr: Next Generation Sequencing Network for Food Pathogen Tracability"/>
        </authorList>
    </citation>
    <scope>NUCLEOTIDE SEQUENCE [LARGE SCALE GENOMIC DNA]</scope>
    <source>
        <strain evidence="4 5">CFSAN085184</strain>
    </source>
</reference>
<dbReference type="AlphaFoldDB" id="A0A9P2C1R6"/>
<evidence type="ECO:0000313" key="4">
    <source>
        <dbReference type="EMBL" id="EDH0842380.1"/>
    </source>
</evidence>
<comment type="similarity">
    <text evidence="1">In the N-terminal section; belongs to the LXG family.</text>
</comment>
<sequence>MSRIDIAELNDFLHGLRSSNAEAKTMMKKIKEAAMDYAQDNSLKGEAVSTSKRYFSSTYTSICQSIIEALDESEERLSQYIREFGSQVDSSPSARIDAEILQEAMAKVSQLQRKEEDLHRQLTAPNTKPDMQQVYAVKSRSVHTQLLKAIEQENILERYIAFEQSHGQFFSALDELIRATGRAVQELLHHVSFNDKTGTYSVPKSATNSLLLMKKALDNARKENNNDPFPNGFEDYTVLAFTYVNGQGETVTMWLLEKDGKRVENKELQDFLDKHGQELPGISYTELSGEELERRVNDSWKDGVNYLTGQKVSGFSGGVLSSSAYVASMKDWLDDAGLTDMALGLGFGIAAARNKVVIPEKPPITVSKNYSQIRTYWKNEVVFKGTKVYQKDNIIDINKVDVKGRTNLQRMEKGLAPLGADGNPINLHHMTQREISSIAEVEQSFHQINSKTIHINPNTIPTGIDRKAFNKWRSDYWKERAKEFK</sequence>
<dbReference type="EMBL" id="AAMGHX010000007">
    <property type="protein sequence ID" value="EDH0842380.1"/>
    <property type="molecule type" value="Genomic_DNA"/>
</dbReference>
<name>A0A9P2C1R6_LISMN</name>
<feature type="domain" description="LXG" evidence="3">
    <location>
        <begin position="1"/>
        <end position="231"/>
    </location>
</feature>
<keyword evidence="2" id="KW-0175">Coiled coil</keyword>
<dbReference type="PROSITE" id="PS51756">
    <property type="entry name" value="LXG"/>
    <property type="match status" value="1"/>
</dbReference>
<dbReference type="Proteomes" id="UP000335978">
    <property type="component" value="Unassembled WGS sequence"/>
</dbReference>
<protein>
    <recommendedName>
        <fullName evidence="3">LXG domain-containing protein</fullName>
    </recommendedName>
</protein>
<proteinExistence type="inferred from homology"/>
<accession>A0A9P2C1R6</accession>
<dbReference type="InterPro" id="IPR006829">
    <property type="entry name" value="LXG_dom"/>
</dbReference>
<dbReference type="Pfam" id="PF14411">
    <property type="entry name" value="LHH"/>
    <property type="match status" value="1"/>
</dbReference>
<evidence type="ECO:0000256" key="1">
    <source>
        <dbReference type="ARBA" id="ARBA00034117"/>
    </source>
</evidence>
<gene>
    <name evidence="4" type="ORF">GCV64_14940</name>
</gene>
<comment type="caution">
    <text evidence="4">The sequence shown here is derived from an EMBL/GenBank/DDBJ whole genome shotgun (WGS) entry which is preliminary data.</text>
</comment>
<dbReference type="Pfam" id="PF04740">
    <property type="entry name" value="LXG"/>
    <property type="match status" value="1"/>
</dbReference>
<dbReference type="InterPro" id="IPR026834">
    <property type="entry name" value="LHH"/>
</dbReference>